<keyword evidence="10" id="KW-1185">Reference proteome</keyword>
<dbReference type="Pfam" id="PF13696">
    <property type="entry name" value="zf-CCHC_2"/>
    <property type="match status" value="1"/>
</dbReference>
<evidence type="ECO:0000256" key="3">
    <source>
        <dbReference type="ARBA" id="ARBA00022771"/>
    </source>
</evidence>
<comment type="caution">
    <text evidence="9">The sequence shown here is derived from an EMBL/GenBank/DDBJ whole genome shotgun (WGS) entry which is preliminary data.</text>
</comment>
<dbReference type="GO" id="GO:0006511">
    <property type="term" value="P:ubiquitin-dependent protein catabolic process"/>
    <property type="evidence" value="ECO:0007669"/>
    <property type="project" value="TreeGrafter"/>
</dbReference>
<feature type="domain" description="CCHC-type" evidence="7">
    <location>
        <begin position="171"/>
        <end position="185"/>
    </location>
</feature>
<evidence type="ECO:0000259" key="8">
    <source>
        <dbReference type="PROSITE" id="PS51282"/>
    </source>
</evidence>
<dbReference type="Gene3D" id="4.10.60.10">
    <property type="entry name" value="Zinc finger, CCHC-type"/>
    <property type="match status" value="1"/>
</dbReference>
<protein>
    <recommendedName>
        <fullName evidence="11">DWNN domain-containing protein</fullName>
    </recommendedName>
</protein>
<dbReference type="PANTHER" id="PTHR15439:SF0">
    <property type="entry name" value="CELL DIVISION CYCLE AND APOPTOSIS REGULATOR PROTEIN 1-RELATED"/>
    <property type="match status" value="1"/>
</dbReference>
<organism evidence="9 10">
    <name type="scientific">Candidozyma duobushaemuli</name>
    <dbReference type="NCBI Taxonomy" id="1231522"/>
    <lineage>
        <taxon>Eukaryota</taxon>
        <taxon>Fungi</taxon>
        <taxon>Dikarya</taxon>
        <taxon>Ascomycota</taxon>
        <taxon>Saccharomycotina</taxon>
        <taxon>Pichiomycetes</taxon>
        <taxon>Metschnikowiaceae</taxon>
        <taxon>Candidozyma</taxon>
    </lineage>
</organism>
<dbReference type="InterPro" id="IPR014891">
    <property type="entry name" value="DWNN_domain"/>
</dbReference>
<gene>
    <name evidence="9" type="ORF">CXQ87_003989</name>
</gene>
<dbReference type="Proteomes" id="UP000244406">
    <property type="component" value="Unassembled WGS sequence"/>
</dbReference>
<evidence type="ECO:0000256" key="5">
    <source>
        <dbReference type="ARBA" id="ARBA00023242"/>
    </source>
</evidence>
<feature type="domain" description="DWNN" evidence="8">
    <location>
        <begin position="5"/>
        <end position="79"/>
    </location>
</feature>
<evidence type="ECO:0000313" key="9">
    <source>
        <dbReference type="EMBL" id="PVH16125.1"/>
    </source>
</evidence>
<dbReference type="InterPro" id="IPR001878">
    <property type="entry name" value="Znf_CCHC"/>
</dbReference>
<keyword evidence="2" id="KW-0479">Metal-binding</keyword>
<dbReference type="GO" id="GO:0016567">
    <property type="term" value="P:protein ubiquitination"/>
    <property type="evidence" value="ECO:0007669"/>
    <property type="project" value="InterPro"/>
</dbReference>
<evidence type="ECO:0000256" key="4">
    <source>
        <dbReference type="ARBA" id="ARBA00022833"/>
    </source>
</evidence>
<dbReference type="Pfam" id="PF08783">
    <property type="entry name" value="DWNN"/>
    <property type="match status" value="1"/>
</dbReference>
<evidence type="ECO:0000256" key="6">
    <source>
        <dbReference type="PROSITE-ProRule" id="PRU00047"/>
    </source>
</evidence>
<name>A0A2V1AEI9_9ASCO</name>
<evidence type="ECO:0000313" key="10">
    <source>
        <dbReference type="Proteomes" id="UP000244406"/>
    </source>
</evidence>
<dbReference type="AlphaFoldDB" id="A0A2V1AEI9"/>
<dbReference type="GO" id="GO:0003676">
    <property type="term" value="F:nucleic acid binding"/>
    <property type="evidence" value="ECO:0007669"/>
    <property type="project" value="InterPro"/>
</dbReference>
<dbReference type="VEuPathDB" id="FungiDB:CXQ87_003989"/>
<dbReference type="SUPFAM" id="SSF57756">
    <property type="entry name" value="Retrovirus zinc finger-like domains"/>
    <property type="match status" value="1"/>
</dbReference>
<dbReference type="GO" id="GO:0005634">
    <property type="term" value="C:nucleus"/>
    <property type="evidence" value="ECO:0007669"/>
    <property type="project" value="UniProtKB-SubCell"/>
</dbReference>
<sequence length="414" mass="47161">MSSSVFYKFFHQKTQSTIHFDGTSINVFDLKHEIIIQNQLGQGQDFSLRLYHSEQPELEYENDQDVIPRSTFVLAKRSPLYTQSGRFQSAARYVTGKPRIVKSKAAPVTFAASRPKSNIVIDESLSEEEKIRLMLERQDDAWAKTQEELSTHKVVHGKPGLEDLPPPGYVCYRCGGKDHWIKNCPTNTDPTFEGKKIKRTTGIPKSYMKTISKEAVEYRLANPESSENKMHTNENGDLVDEEGNTYQVTEDGDYVMTFADSKTWSSYQEKQQSANNQALQKFEKELVDVIVSKGRGEFLNPLRQEPSVLVPPIFMTPCCQTSQTLKRLKNFNYNQLELEEALIDSDFHCPNCGSAETYLDQLKRNHQLETDLKSFIENAGLEENTGVKRKFLELQDDENLGGIKKPLGPKIAKN</sequence>
<dbReference type="InterPro" id="IPR025829">
    <property type="entry name" value="Zn_knuckle_CX2CX3GHX4C"/>
</dbReference>
<dbReference type="SMART" id="SM01180">
    <property type="entry name" value="DWNN"/>
    <property type="match status" value="1"/>
</dbReference>
<dbReference type="InterPro" id="IPR036875">
    <property type="entry name" value="Znf_CCHC_sf"/>
</dbReference>
<comment type="subcellular location">
    <subcellularLocation>
        <location evidence="1">Nucleus</location>
    </subcellularLocation>
</comment>
<dbReference type="RefSeq" id="XP_025337065.1">
    <property type="nucleotide sequence ID" value="XM_025482447.1"/>
</dbReference>
<evidence type="ECO:0000256" key="1">
    <source>
        <dbReference type="ARBA" id="ARBA00004123"/>
    </source>
</evidence>
<dbReference type="GeneID" id="37003989"/>
<dbReference type="EMBL" id="PKFP01000004">
    <property type="protein sequence ID" value="PVH16125.1"/>
    <property type="molecule type" value="Genomic_DNA"/>
</dbReference>
<keyword evidence="3 6" id="KW-0863">Zinc-finger</keyword>
<reference evidence="9 10" key="1">
    <citation type="submission" date="2017-12" db="EMBL/GenBank/DDBJ databases">
        <title>Genome Sequence of the Amphotericin B-resistant Candida duobushaemulonii strain, B09383.</title>
        <authorList>
            <person name="Chow N.A."/>
            <person name="Gade L."/>
            <person name="Batra D."/>
            <person name="Rowe L.A."/>
            <person name="Loparev V.N."/>
            <person name="Litvintseva A.P."/>
        </authorList>
    </citation>
    <scope>NUCLEOTIDE SEQUENCE [LARGE SCALE GENOMIC DNA]</scope>
    <source>
        <strain evidence="9 10">B09383</strain>
    </source>
</reference>
<dbReference type="PROSITE" id="PS51282">
    <property type="entry name" value="DWNN"/>
    <property type="match status" value="1"/>
</dbReference>
<dbReference type="PANTHER" id="PTHR15439">
    <property type="entry name" value="RETINOBLASTOMA-BINDING PROTEIN 6"/>
    <property type="match status" value="1"/>
</dbReference>
<keyword evidence="4" id="KW-0862">Zinc</keyword>
<dbReference type="GO" id="GO:0006397">
    <property type="term" value="P:mRNA processing"/>
    <property type="evidence" value="ECO:0007669"/>
    <property type="project" value="InterPro"/>
</dbReference>
<dbReference type="GO" id="GO:0008270">
    <property type="term" value="F:zinc ion binding"/>
    <property type="evidence" value="ECO:0007669"/>
    <property type="project" value="UniProtKB-KW"/>
</dbReference>
<evidence type="ECO:0000256" key="2">
    <source>
        <dbReference type="ARBA" id="ARBA00022723"/>
    </source>
</evidence>
<dbReference type="SMART" id="SM00343">
    <property type="entry name" value="ZnF_C2HC"/>
    <property type="match status" value="1"/>
</dbReference>
<dbReference type="Gene3D" id="3.10.20.90">
    <property type="entry name" value="Phosphatidylinositol 3-kinase Catalytic Subunit, Chain A, domain 1"/>
    <property type="match status" value="1"/>
</dbReference>
<dbReference type="PROSITE" id="PS50158">
    <property type="entry name" value="ZF_CCHC"/>
    <property type="match status" value="1"/>
</dbReference>
<keyword evidence="5" id="KW-0539">Nucleus</keyword>
<dbReference type="GO" id="GO:0061630">
    <property type="term" value="F:ubiquitin protein ligase activity"/>
    <property type="evidence" value="ECO:0007669"/>
    <property type="project" value="InterPro"/>
</dbReference>
<evidence type="ECO:0000259" key="7">
    <source>
        <dbReference type="PROSITE" id="PS50158"/>
    </source>
</evidence>
<accession>A0A2V1AEI9</accession>
<evidence type="ECO:0008006" key="11">
    <source>
        <dbReference type="Google" id="ProtNLM"/>
    </source>
</evidence>
<dbReference type="InterPro" id="IPR033489">
    <property type="entry name" value="RBBP6"/>
</dbReference>
<proteinExistence type="predicted"/>